<feature type="domain" description="MacB-like periplasmic core" evidence="9">
    <location>
        <begin position="27"/>
        <end position="260"/>
    </location>
</feature>
<dbReference type="PANTHER" id="PTHR30572">
    <property type="entry name" value="MEMBRANE COMPONENT OF TRANSPORTER-RELATED"/>
    <property type="match status" value="1"/>
</dbReference>
<dbReference type="InterPro" id="IPR050250">
    <property type="entry name" value="Macrolide_Exporter_MacB"/>
</dbReference>
<sequence>MILHLKQNLIPDVSQALAELSHHRLRSALTLLGMVFGVGAVIAMIAVSEGGRQEALQMIEGMGVSNIIVESHEPEGESLKDIRKHSAGLSVMDAQAISETLPFITRWGGVRHIQTWDLFSHEGESRAQVWAVSPDYLTLSKLKADSGRLLNEADDFHRATVAVLGGSAAYELFPNGEAVGKLIKINHLWVEVVGVLRDLKLPNGEIQGRQVGGEGNRVYLPLQTGLKRLRDFPMQAKLSQLKLEVDTDLEPAAAATAIQHLLARRHNGQDDTRMVIPARLLAQQQQTQRIFTIVMSAVAGISLLVGGIGIMNIMLASVMERRSEIGLLRAIGAQQTDIVRQFLVETTVIALLGAVTGIALGVAIAYLIAGFAGWAVAWSIPGITLAVVVCTGIAVGFGVYPALSAAKLDPVAALQSD</sequence>
<dbReference type="InterPro" id="IPR003838">
    <property type="entry name" value="ABC3_permease_C"/>
</dbReference>
<dbReference type="GO" id="GO:0005886">
    <property type="term" value="C:plasma membrane"/>
    <property type="evidence" value="ECO:0007669"/>
    <property type="project" value="UniProtKB-SubCell"/>
</dbReference>
<dbReference type="PANTHER" id="PTHR30572:SF4">
    <property type="entry name" value="ABC TRANSPORTER PERMEASE YTRF"/>
    <property type="match status" value="1"/>
</dbReference>
<evidence type="ECO:0000259" key="9">
    <source>
        <dbReference type="Pfam" id="PF12704"/>
    </source>
</evidence>
<keyword evidence="3 7" id="KW-0812">Transmembrane</keyword>
<keyword evidence="4 7" id="KW-1133">Transmembrane helix</keyword>
<feature type="transmembrane region" description="Helical" evidence="7">
    <location>
        <begin position="28"/>
        <end position="47"/>
    </location>
</feature>
<comment type="subcellular location">
    <subcellularLocation>
        <location evidence="1">Cell membrane</location>
        <topology evidence="1">Multi-pass membrane protein</topology>
    </subcellularLocation>
</comment>
<evidence type="ECO:0000259" key="8">
    <source>
        <dbReference type="Pfam" id="PF02687"/>
    </source>
</evidence>
<feature type="domain" description="ABC3 transporter permease C-terminal" evidence="8">
    <location>
        <begin position="297"/>
        <end position="410"/>
    </location>
</feature>
<dbReference type="InterPro" id="IPR025857">
    <property type="entry name" value="MacB_PCD"/>
</dbReference>
<keyword evidence="5 7" id="KW-0472">Membrane</keyword>
<dbReference type="EMBL" id="NTKD01000009">
    <property type="protein sequence ID" value="PDH40698.1"/>
    <property type="molecule type" value="Genomic_DNA"/>
</dbReference>
<dbReference type="GO" id="GO:0022857">
    <property type="term" value="F:transmembrane transporter activity"/>
    <property type="evidence" value="ECO:0007669"/>
    <property type="project" value="TreeGrafter"/>
</dbReference>
<dbReference type="AlphaFoldDB" id="A0A2A5WWN8"/>
<evidence type="ECO:0000256" key="3">
    <source>
        <dbReference type="ARBA" id="ARBA00022692"/>
    </source>
</evidence>
<comment type="caution">
    <text evidence="10">The sequence shown here is derived from an EMBL/GenBank/DDBJ whole genome shotgun (WGS) entry which is preliminary data.</text>
</comment>
<keyword evidence="2" id="KW-1003">Cell membrane</keyword>
<evidence type="ECO:0000256" key="7">
    <source>
        <dbReference type="SAM" id="Phobius"/>
    </source>
</evidence>
<protein>
    <submittedName>
        <fullName evidence="10">ABC transporter permease</fullName>
    </submittedName>
</protein>
<name>A0A2A5WWN8_9GAMM</name>
<feature type="transmembrane region" description="Helical" evidence="7">
    <location>
        <begin position="348"/>
        <end position="369"/>
    </location>
</feature>
<feature type="transmembrane region" description="Helical" evidence="7">
    <location>
        <begin position="375"/>
        <end position="400"/>
    </location>
</feature>
<feature type="transmembrane region" description="Helical" evidence="7">
    <location>
        <begin position="290"/>
        <end position="315"/>
    </location>
</feature>
<reference evidence="10 11" key="1">
    <citation type="submission" date="2017-08" db="EMBL/GenBank/DDBJ databases">
        <title>Fine stratification of microbial communities through a metagenomic profile of the photic zone.</title>
        <authorList>
            <person name="Haro-Moreno J.M."/>
            <person name="Lopez-Perez M."/>
            <person name="De La Torre J."/>
            <person name="Picazo A."/>
            <person name="Camacho A."/>
            <person name="Rodriguez-Valera F."/>
        </authorList>
    </citation>
    <scope>NUCLEOTIDE SEQUENCE [LARGE SCALE GENOMIC DNA]</scope>
    <source>
        <strain evidence="10">MED-G24</strain>
    </source>
</reference>
<evidence type="ECO:0000313" key="10">
    <source>
        <dbReference type="EMBL" id="PDH40698.1"/>
    </source>
</evidence>
<evidence type="ECO:0000256" key="5">
    <source>
        <dbReference type="ARBA" id="ARBA00023136"/>
    </source>
</evidence>
<gene>
    <name evidence="10" type="ORF">CNE99_02960</name>
</gene>
<accession>A0A2A5WWN8</accession>
<evidence type="ECO:0000256" key="2">
    <source>
        <dbReference type="ARBA" id="ARBA00022475"/>
    </source>
</evidence>
<dbReference type="Pfam" id="PF12704">
    <property type="entry name" value="MacB_PCD"/>
    <property type="match status" value="1"/>
</dbReference>
<evidence type="ECO:0000313" key="11">
    <source>
        <dbReference type="Proteomes" id="UP000219327"/>
    </source>
</evidence>
<dbReference type="Pfam" id="PF02687">
    <property type="entry name" value="FtsX"/>
    <property type="match status" value="1"/>
</dbReference>
<comment type="similarity">
    <text evidence="6">Belongs to the ABC-4 integral membrane protein family.</text>
</comment>
<organism evidence="10 11">
    <name type="scientific">OM182 bacterium MED-G24</name>
    <dbReference type="NCBI Taxonomy" id="1986255"/>
    <lineage>
        <taxon>Bacteria</taxon>
        <taxon>Pseudomonadati</taxon>
        <taxon>Pseudomonadota</taxon>
        <taxon>Gammaproteobacteria</taxon>
        <taxon>OMG group</taxon>
        <taxon>OM182 clade</taxon>
    </lineage>
</organism>
<evidence type="ECO:0000256" key="4">
    <source>
        <dbReference type="ARBA" id="ARBA00022989"/>
    </source>
</evidence>
<evidence type="ECO:0000256" key="6">
    <source>
        <dbReference type="ARBA" id="ARBA00038076"/>
    </source>
</evidence>
<dbReference type="Proteomes" id="UP000219327">
    <property type="component" value="Unassembled WGS sequence"/>
</dbReference>
<evidence type="ECO:0000256" key="1">
    <source>
        <dbReference type="ARBA" id="ARBA00004651"/>
    </source>
</evidence>
<proteinExistence type="inferred from homology"/>